<feature type="region of interest" description="Disordered" evidence="1">
    <location>
        <begin position="1"/>
        <end position="20"/>
    </location>
</feature>
<name>A0A6J4RH31_9ACTN</name>
<gene>
    <name evidence="2" type="ORF">AVDCRST_MAG02-4279</name>
</gene>
<sequence length="45" mass="4876">MLVLGADQRGPERGPDRAREPRLAPFLSAPVLNRGYGEKIAFVGP</sequence>
<proteinExistence type="predicted"/>
<protein>
    <submittedName>
        <fullName evidence="2">Uncharacterized protein</fullName>
    </submittedName>
</protein>
<evidence type="ECO:0000256" key="1">
    <source>
        <dbReference type="SAM" id="MobiDB-lite"/>
    </source>
</evidence>
<evidence type="ECO:0000313" key="2">
    <source>
        <dbReference type="EMBL" id="CAA9473668.1"/>
    </source>
</evidence>
<reference evidence="2" key="1">
    <citation type="submission" date="2020-02" db="EMBL/GenBank/DDBJ databases">
        <authorList>
            <person name="Meier V. D."/>
        </authorList>
    </citation>
    <scope>NUCLEOTIDE SEQUENCE</scope>
    <source>
        <strain evidence="2">AVDCRST_MAG02</strain>
    </source>
</reference>
<organism evidence="2">
    <name type="scientific">uncultured Rubrobacteraceae bacterium</name>
    <dbReference type="NCBI Taxonomy" id="349277"/>
    <lineage>
        <taxon>Bacteria</taxon>
        <taxon>Bacillati</taxon>
        <taxon>Actinomycetota</taxon>
        <taxon>Rubrobacteria</taxon>
        <taxon>Rubrobacterales</taxon>
        <taxon>Rubrobacteraceae</taxon>
        <taxon>environmental samples</taxon>
    </lineage>
</organism>
<dbReference type="AlphaFoldDB" id="A0A6J4RH31"/>
<accession>A0A6J4RH31</accession>
<dbReference type="EMBL" id="CADCVH010000108">
    <property type="protein sequence ID" value="CAA9473668.1"/>
    <property type="molecule type" value="Genomic_DNA"/>
</dbReference>
<feature type="compositionally biased region" description="Basic and acidic residues" evidence="1">
    <location>
        <begin position="9"/>
        <end position="20"/>
    </location>
</feature>